<keyword evidence="1" id="KW-0812">Transmembrane</keyword>
<evidence type="ECO:0000256" key="1">
    <source>
        <dbReference type="SAM" id="Phobius"/>
    </source>
</evidence>
<keyword evidence="1" id="KW-0472">Membrane</keyword>
<evidence type="ECO:0000313" key="3">
    <source>
        <dbReference type="Proteomes" id="UP001139311"/>
    </source>
</evidence>
<evidence type="ECO:0000313" key="2">
    <source>
        <dbReference type="EMBL" id="MCB4823856.1"/>
    </source>
</evidence>
<keyword evidence="1" id="KW-1133">Transmembrane helix</keyword>
<sequence length="109" mass="11231">MLVRFLALHAAIGFGIATIFVTALLLADPGGVGALLHPARSGLLPVCLLWLFSGLTFGAAQFAIALGLASEAEPRGGRGSLSASPWAALRPVRVPVPARAVWRPRGPSP</sequence>
<dbReference type="EMBL" id="JAJAQI010000032">
    <property type="protein sequence ID" value="MCB4823856.1"/>
    <property type="molecule type" value="Genomic_DNA"/>
</dbReference>
<name>A0A9X1L9A0_9PROT</name>
<comment type="caution">
    <text evidence="2">The sequence shown here is derived from an EMBL/GenBank/DDBJ whole genome shotgun (WGS) entry which is preliminary data.</text>
</comment>
<dbReference type="RefSeq" id="WP_226611085.1">
    <property type="nucleotide sequence ID" value="NZ_JAJAQI010000032.1"/>
</dbReference>
<feature type="transmembrane region" description="Helical" evidence="1">
    <location>
        <begin position="7"/>
        <end position="27"/>
    </location>
</feature>
<proteinExistence type="predicted"/>
<feature type="transmembrane region" description="Helical" evidence="1">
    <location>
        <begin position="47"/>
        <end position="69"/>
    </location>
</feature>
<accession>A0A9X1L9A0</accession>
<gene>
    <name evidence="2" type="ORF">LHA35_19170</name>
</gene>
<organism evidence="2 3">
    <name type="scientific">Roseicella aerolata</name>
    <dbReference type="NCBI Taxonomy" id="2883479"/>
    <lineage>
        <taxon>Bacteria</taxon>
        <taxon>Pseudomonadati</taxon>
        <taxon>Pseudomonadota</taxon>
        <taxon>Alphaproteobacteria</taxon>
        <taxon>Acetobacterales</taxon>
        <taxon>Roseomonadaceae</taxon>
        <taxon>Roseicella</taxon>
    </lineage>
</organism>
<dbReference type="AlphaFoldDB" id="A0A9X1L9A0"/>
<protein>
    <submittedName>
        <fullName evidence="2">Uncharacterized protein</fullName>
    </submittedName>
</protein>
<keyword evidence="3" id="KW-1185">Reference proteome</keyword>
<reference evidence="2" key="1">
    <citation type="submission" date="2021-10" db="EMBL/GenBank/DDBJ databases">
        <title>Roseicella aerolatum sp. nov., isolated from aerosols of e-waste dismantling site.</title>
        <authorList>
            <person name="Qin T."/>
        </authorList>
    </citation>
    <scope>NUCLEOTIDE SEQUENCE</scope>
    <source>
        <strain evidence="2">GB24</strain>
    </source>
</reference>
<dbReference type="Proteomes" id="UP001139311">
    <property type="component" value="Unassembled WGS sequence"/>
</dbReference>